<gene>
    <name evidence="1" type="ORF">HPB50_001629</name>
</gene>
<dbReference type="EMBL" id="CM023483">
    <property type="protein sequence ID" value="KAH6934897.1"/>
    <property type="molecule type" value="Genomic_DNA"/>
</dbReference>
<protein>
    <submittedName>
        <fullName evidence="1">Uncharacterized protein</fullName>
    </submittedName>
</protein>
<comment type="caution">
    <text evidence="1">The sequence shown here is derived from an EMBL/GenBank/DDBJ whole genome shotgun (WGS) entry which is preliminary data.</text>
</comment>
<evidence type="ECO:0000313" key="1">
    <source>
        <dbReference type="EMBL" id="KAH6934897.1"/>
    </source>
</evidence>
<sequence length="974" mass="107412">MRPKMVDRQLGLWVGEGETAAHVPRGRPYFSRVLEPRSRVRDPSALRCNPVRVRRHTQRGNAPGEPEPYKGESASRLQTDGARRLFKKGSGLKPPASGRGLSADSREPSEEPSLNAEARLLCPTSTGVLKTKMLARLLPPVLLVLWAASESGRCDVPCPSYCVNSFAIFRPDDRRLRWIKGPDASSFVRIFQTVLNPGSSMTTVTVRIKGVDVRVPSNTKPMILEVLKRHPDLAQTIIDFLRNSPFFPSGRTPGGGVLEPSWLTPSVIPRNPGGNAVVPHPMPQGPIITPGIIPSFPEKPGFPSEVGTIKPELPMSRMPGLPAEPSIPGVTDNPGGPRIPAEPDIPSPVLIRRGVRFPDVARPFNYVIINGQHVNLPSVVRVLFTIRINGQPFVLPRDAPRLATFITQHPGQMTTITTILRQLGAVMTTNPSDLTSLISFVQSNPQSFHKVLPILITLGARPQKSPTGEIKTIVINGQDFPVRSVTPVRVVIHGRTYTIPADLDTILNQPGNIGVGELIGAFQKLRIPVKVDPATGNVVGVVMDVYKIPSELPAIVTYLQQHGMPAKVLSLLYNQFGIIPVRDSNNAVIAILFNDRRYPVQRQPDTAINIGGSHFTLPRDEPKLVRMLQDNRVPIEQFLTVIQQAGYKLHTGSRWRSSQRPKGFDVIELPVNIRLIVNINGVRYRVPKDLPRIVQVFRTINNPSSIEEILVSLRKMGVIVQRGAALLLPDHSWRPRVRRRNARASTRNDDHSREYQRPLVLAPDQIPDMMTFVRSSGPTAIQLLIRTLRSQGITVNMTPDGGDIVSIIILGQVYPVQGTGQAPPVAGGISDGRNVQVVIRGKTFMIPRDIGILRRSLPGFQYGELILALHRIGAMLEVDQRGNFYGMRIQGRLIKFAVIFRVNVMLDKSGHKYRVPLDLAELAQGLSSGRNWNWKIVRKVLYNSGVEVRGGSVGAPRAIGFQGKFYELHSGVKG</sequence>
<keyword evidence="2" id="KW-1185">Reference proteome</keyword>
<reference evidence="1" key="1">
    <citation type="submission" date="2020-05" db="EMBL/GenBank/DDBJ databases">
        <title>Large-scale comparative analyses of tick genomes elucidate their genetic diversity and vector capacities.</title>
        <authorList>
            <person name="Jia N."/>
            <person name="Wang J."/>
            <person name="Shi W."/>
            <person name="Du L."/>
            <person name="Sun Y."/>
            <person name="Zhan W."/>
            <person name="Jiang J."/>
            <person name="Wang Q."/>
            <person name="Zhang B."/>
            <person name="Ji P."/>
            <person name="Sakyi L.B."/>
            <person name="Cui X."/>
            <person name="Yuan T."/>
            <person name="Jiang B."/>
            <person name="Yang W."/>
            <person name="Lam T.T.-Y."/>
            <person name="Chang Q."/>
            <person name="Ding S."/>
            <person name="Wang X."/>
            <person name="Zhu J."/>
            <person name="Ruan X."/>
            <person name="Zhao L."/>
            <person name="Wei J."/>
            <person name="Que T."/>
            <person name="Du C."/>
            <person name="Cheng J."/>
            <person name="Dai P."/>
            <person name="Han X."/>
            <person name="Huang E."/>
            <person name="Gao Y."/>
            <person name="Liu J."/>
            <person name="Shao H."/>
            <person name="Ye R."/>
            <person name="Li L."/>
            <person name="Wei W."/>
            <person name="Wang X."/>
            <person name="Wang C."/>
            <person name="Yang T."/>
            <person name="Huo Q."/>
            <person name="Li W."/>
            <person name="Guo W."/>
            <person name="Chen H."/>
            <person name="Zhou L."/>
            <person name="Ni X."/>
            <person name="Tian J."/>
            <person name="Zhou Y."/>
            <person name="Sheng Y."/>
            <person name="Liu T."/>
            <person name="Pan Y."/>
            <person name="Xia L."/>
            <person name="Li J."/>
            <person name="Zhao F."/>
            <person name="Cao W."/>
        </authorList>
    </citation>
    <scope>NUCLEOTIDE SEQUENCE</scope>
    <source>
        <strain evidence="1">Hyas-2018</strain>
    </source>
</reference>
<name>A0ACB7SP45_HYAAI</name>
<organism evidence="1 2">
    <name type="scientific">Hyalomma asiaticum</name>
    <name type="common">Tick</name>
    <dbReference type="NCBI Taxonomy" id="266040"/>
    <lineage>
        <taxon>Eukaryota</taxon>
        <taxon>Metazoa</taxon>
        <taxon>Ecdysozoa</taxon>
        <taxon>Arthropoda</taxon>
        <taxon>Chelicerata</taxon>
        <taxon>Arachnida</taxon>
        <taxon>Acari</taxon>
        <taxon>Parasitiformes</taxon>
        <taxon>Ixodida</taxon>
        <taxon>Ixodoidea</taxon>
        <taxon>Ixodidae</taxon>
        <taxon>Hyalomminae</taxon>
        <taxon>Hyalomma</taxon>
    </lineage>
</organism>
<evidence type="ECO:0000313" key="2">
    <source>
        <dbReference type="Proteomes" id="UP000821845"/>
    </source>
</evidence>
<dbReference type="Proteomes" id="UP000821845">
    <property type="component" value="Chromosome 3"/>
</dbReference>
<proteinExistence type="predicted"/>
<accession>A0ACB7SP45</accession>